<dbReference type="Gene3D" id="3.40.50.880">
    <property type="match status" value="1"/>
</dbReference>
<feature type="domain" description="Peptidase C-terminal archaeal/bacterial" evidence="6">
    <location>
        <begin position="54"/>
        <end position="118"/>
    </location>
</feature>
<feature type="signal peptide" evidence="5">
    <location>
        <begin position="1"/>
        <end position="20"/>
    </location>
</feature>
<evidence type="ECO:0000256" key="5">
    <source>
        <dbReference type="SAM" id="SignalP"/>
    </source>
</evidence>
<keyword evidence="8" id="KW-1185">Reference proteome</keyword>
<dbReference type="PANTHER" id="PTHR36175">
    <property type="entry name" value="CYANOPHYCINASE"/>
    <property type="match status" value="1"/>
</dbReference>
<keyword evidence="3 7" id="KW-0378">Hydrolase</keyword>
<evidence type="ECO:0000259" key="6">
    <source>
        <dbReference type="Pfam" id="PF04151"/>
    </source>
</evidence>
<dbReference type="InterPro" id="IPR005320">
    <property type="entry name" value="Peptidase_S51"/>
</dbReference>
<accession>A0A2S2E1H1</accession>
<dbReference type="Pfam" id="PF03575">
    <property type="entry name" value="Peptidase_S51"/>
    <property type="match status" value="1"/>
</dbReference>
<dbReference type="EMBL" id="CP029347">
    <property type="protein sequence ID" value="AWL11372.1"/>
    <property type="molecule type" value="Genomic_DNA"/>
</dbReference>
<dbReference type="EC" id="3.4.19.5" evidence="7"/>
<dbReference type="GO" id="GO:0008236">
    <property type="term" value="F:serine-type peptidase activity"/>
    <property type="evidence" value="ECO:0007669"/>
    <property type="project" value="UniProtKB-KW"/>
</dbReference>
<dbReference type="Gene3D" id="2.60.120.380">
    <property type="match status" value="1"/>
</dbReference>
<dbReference type="OrthoDB" id="9799980at2"/>
<comment type="similarity">
    <text evidence="1">Belongs to the peptidase S51 family.</text>
</comment>
<proteinExistence type="inferred from homology"/>
<evidence type="ECO:0000256" key="1">
    <source>
        <dbReference type="ARBA" id="ARBA00006534"/>
    </source>
</evidence>
<dbReference type="GO" id="GO:0006508">
    <property type="term" value="P:proteolysis"/>
    <property type="evidence" value="ECO:0007669"/>
    <property type="project" value="UniProtKB-KW"/>
</dbReference>
<dbReference type="KEGG" id="salh:HMF8227_00877"/>
<keyword evidence="2" id="KW-0645">Protease</keyword>
<reference evidence="7 8" key="1">
    <citation type="submission" date="2018-05" db="EMBL/GenBank/DDBJ databases">
        <title>Salinimonas sp. HMF8227 Genome sequencing and assembly.</title>
        <authorList>
            <person name="Kang H."/>
            <person name="Kang J."/>
            <person name="Cha I."/>
            <person name="Kim H."/>
            <person name="Joh K."/>
        </authorList>
    </citation>
    <scope>NUCLEOTIDE SEQUENCE [LARGE SCALE GENOMIC DNA]</scope>
    <source>
        <strain evidence="7 8">HMF8227</strain>
    </source>
</reference>
<name>A0A2S2E1H1_9ALTE</name>
<dbReference type="InterPro" id="IPR007280">
    <property type="entry name" value="Peptidase_C_arc/bac"/>
</dbReference>
<dbReference type="CDD" id="cd03145">
    <property type="entry name" value="GAT1_cyanophycinase"/>
    <property type="match status" value="1"/>
</dbReference>
<evidence type="ECO:0000256" key="3">
    <source>
        <dbReference type="ARBA" id="ARBA00022801"/>
    </source>
</evidence>
<dbReference type="RefSeq" id="WP_109339026.1">
    <property type="nucleotide sequence ID" value="NZ_CP029347.1"/>
</dbReference>
<dbReference type="AlphaFoldDB" id="A0A2S2E1H1"/>
<dbReference type="Proteomes" id="UP000245728">
    <property type="component" value="Chromosome"/>
</dbReference>
<evidence type="ECO:0000256" key="4">
    <source>
        <dbReference type="ARBA" id="ARBA00022825"/>
    </source>
</evidence>
<keyword evidence="4" id="KW-0720">Serine protease</keyword>
<feature type="chain" id="PRO_5015764900" evidence="5">
    <location>
        <begin position="21"/>
        <end position="458"/>
    </location>
</feature>
<dbReference type="SUPFAM" id="SSF52317">
    <property type="entry name" value="Class I glutamine amidotransferase-like"/>
    <property type="match status" value="1"/>
</dbReference>
<dbReference type="SUPFAM" id="SSF89260">
    <property type="entry name" value="Collagen-binding domain"/>
    <property type="match status" value="1"/>
</dbReference>
<organism evidence="7 8">
    <name type="scientific">Saliniradius amylolyticus</name>
    <dbReference type="NCBI Taxonomy" id="2183582"/>
    <lineage>
        <taxon>Bacteria</taxon>
        <taxon>Pseudomonadati</taxon>
        <taxon>Pseudomonadota</taxon>
        <taxon>Gammaproteobacteria</taxon>
        <taxon>Alteromonadales</taxon>
        <taxon>Alteromonadaceae</taxon>
        <taxon>Saliniradius</taxon>
    </lineage>
</organism>
<sequence>MKHTTLAAALLMSFSFNASACLTSETETNDTESDANTGLCSDTAVSASIDSRQDVDWYSFTLASDGTIDVSLSHDSGDDFDWDLYEVTGSAVLSGATSNNPEEGSYQAIAGEHFIKVTRYSGTGNYQLNITFPDGNTGGQPEACTTYGTRPAKPSDLTASIVGNDVDVCPTLGDQAGVLLMGGGTDVDDAFSNRIQPHINGGDIVVLRASGTDAYNIYLQNLTGADSVETLIIDSQAKANSDYVDWAIRSAEFVWISGGDQSAYLNHWQGTKVQDAIDHVYAKNGVLGGTSAGNAVQSQYIYDPDGVLGSVSNEVVADFCHESINISNNFLSTDIMQNLITDTHFYERDRMGRMAVFLAHVGGDKRAIGVSEQTSVFFTENGEGVVDGNYEAYILEADTQTQFTQTECGKPVIIDDLLRYYITAGDRFNILTGATNVTPIRLDIDGTVTDFYNPSNPY</sequence>
<dbReference type="GO" id="GO:0008798">
    <property type="term" value="F:beta-aspartyl-peptidase activity"/>
    <property type="evidence" value="ECO:0007669"/>
    <property type="project" value="UniProtKB-EC"/>
</dbReference>
<dbReference type="InterPro" id="IPR029062">
    <property type="entry name" value="Class_I_gatase-like"/>
</dbReference>
<protein>
    <submittedName>
        <fullName evidence="7">Beta-aspartyl-peptidase</fullName>
        <ecNumber evidence="7">3.4.19.5</ecNumber>
    </submittedName>
</protein>
<gene>
    <name evidence="7" type="primary">iaaA</name>
    <name evidence="7" type="ORF">HMF8227_00877</name>
</gene>
<keyword evidence="5" id="KW-0732">Signal</keyword>
<dbReference type="PANTHER" id="PTHR36175:SF1">
    <property type="entry name" value="CYANOPHYCINASE"/>
    <property type="match status" value="1"/>
</dbReference>
<evidence type="ECO:0000256" key="2">
    <source>
        <dbReference type="ARBA" id="ARBA00022670"/>
    </source>
</evidence>
<evidence type="ECO:0000313" key="8">
    <source>
        <dbReference type="Proteomes" id="UP000245728"/>
    </source>
</evidence>
<evidence type="ECO:0000313" key="7">
    <source>
        <dbReference type="EMBL" id="AWL11372.1"/>
    </source>
</evidence>
<dbReference type="Pfam" id="PF04151">
    <property type="entry name" value="PPC"/>
    <property type="match status" value="1"/>
</dbReference>